<gene>
    <name evidence="2" type="ORF">FHR80_002038</name>
</gene>
<accession>A0A7W4UF83</accession>
<protein>
    <submittedName>
        <fullName evidence="2">Drug/metabolite transporter (DMT)-like permease</fullName>
    </submittedName>
</protein>
<evidence type="ECO:0000256" key="1">
    <source>
        <dbReference type="SAM" id="Phobius"/>
    </source>
</evidence>
<reference evidence="2 3" key="1">
    <citation type="submission" date="2020-08" db="EMBL/GenBank/DDBJ databases">
        <title>The Agave Microbiome: Exploring the role of microbial communities in plant adaptations to desert environments.</title>
        <authorList>
            <person name="Partida-Martinez L.P."/>
        </authorList>
    </citation>
    <scope>NUCLEOTIDE SEQUENCE [LARGE SCALE GENOMIC DNA]</scope>
    <source>
        <strain evidence="2 3">RAS26</strain>
    </source>
</reference>
<keyword evidence="1" id="KW-0812">Transmembrane</keyword>
<comment type="caution">
    <text evidence="2">The sequence shown here is derived from an EMBL/GenBank/DDBJ whole genome shotgun (WGS) entry which is preliminary data.</text>
</comment>
<dbReference type="AlphaFoldDB" id="A0A7W4UF83"/>
<proteinExistence type="predicted"/>
<sequence>MSFEEKGAWLYLGAAVVTYVGYVVALLVRAGGGVLDEAPWVSTMLWAIGASVVLSVVGQVVLGVARPAEAHQKDVRDEEINRRGEFVGGMTLGVAMVVPFALTLLEQPHVRVANAMYLAFTLAAVVGSAAKLVAYRRGFR</sequence>
<name>A0A7W4UF83_9CELL</name>
<evidence type="ECO:0000313" key="2">
    <source>
        <dbReference type="EMBL" id="MBB2923113.1"/>
    </source>
</evidence>
<feature type="transmembrane region" description="Helical" evidence="1">
    <location>
        <begin position="44"/>
        <end position="65"/>
    </location>
</feature>
<dbReference type="RefSeq" id="WP_183296004.1">
    <property type="nucleotide sequence ID" value="NZ_JACHVX010000003.1"/>
</dbReference>
<dbReference type="EMBL" id="JACHVX010000003">
    <property type="protein sequence ID" value="MBB2923113.1"/>
    <property type="molecule type" value="Genomic_DNA"/>
</dbReference>
<feature type="transmembrane region" description="Helical" evidence="1">
    <location>
        <begin position="117"/>
        <end position="135"/>
    </location>
</feature>
<evidence type="ECO:0000313" key="3">
    <source>
        <dbReference type="Proteomes" id="UP000518206"/>
    </source>
</evidence>
<keyword evidence="1" id="KW-1133">Transmembrane helix</keyword>
<reference evidence="2 3" key="2">
    <citation type="submission" date="2020-08" db="EMBL/GenBank/DDBJ databases">
        <authorList>
            <person name="Partida-Martinez L."/>
            <person name="Huntemann M."/>
            <person name="Clum A."/>
            <person name="Wang J."/>
            <person name="Palaniappan K."/>
            <person name="Ritter S."/>
            <person name="Chen I.-M."/>
            <person name="Stamatis D."/>
            <person name="Reddy T."/>
            <person name="O'Malley R."/>
            <person name="Daum C."/>
            <person name="Shapiro N."/>
            <person name="Ivanova N."/>
            <person name="Kyrpides N."/>
            <person name="Woyke T."/>
        </authorList>
    </citation>
    <scope>NUCLEOTIDE SEQUENCE [LARGE SCALE GENOMIC DNA]</scope>
    <source>
        <strain evidence="2 3">RAS26</strain>
    </source>
</reference>
<organism evidence="2 3">
    <name type="scientific">Cellulomonas cellasea</name>
    <dbReference type="NCBI Taxonomy" id="43670"/>
    <lineage>
        <taxon>Bacteria</taxon>
        <taxon>Bacillati</taxon>
        <taxon>Actinomycetota</taxon>
        <taxon>Actinomycetes</taxon>
        <taxon>Micrococcales</taxon>
        <taxon>Cellulomonadaceae</taxon>
        <taxon>Cellulomonas</taxon>
    </lineage>
</organism>
<feature type="transmembrane region" description="Helical" evidence="1">
    <location>
        <begin position="9"/>
        <end position="32"/>
    </location>
</feature>
<dbReference type="Proteomes" id="UP000518206">
    <property type="component" value="Unassembled WGS sequence"/>
</dbReference>
<keyword evidence="1" id="KW-0472">Membrane</keyword>
<feature type="transmembrane region" description="Helical" evidence="1">
    <location>
        <begin position="86"/>
        <end position="105"/>
    </location>
</feature>